<feature type="transmembrane region" description="Helical" evidence="1">
    <location>
        <begin position="12"/>
        <end position="31"/>
    </location>
</feature>
<dbReference type="AlphaFoldDB" id="A0A2P2IZ11"/>
<evidence type="ECO:0000313" key="2">
    <source>
        <dbReference type="EMBL" id="MBW86468.1"/>
    </source>
</evidence>
<proteinExistence type="predicted"/>
<keyword evidence="1" id="KW-1133">Transmembrane helix</keyword>
<accession>A0A2P2IZ11</accession>
<protein>
    <submittedName>
        <fullName evidence="2">Uncharacterized protein</fullName>
    </submittedName>
</protein>
<organism evidence="2">
    <name type="scientific">Rhizophora mucronata</name>
    <name type="common">Asiatic mangrove</name>
    <dbReference type="NCBI Taxonomy" id="61149"/>
    <lineage>
        <taxon>Eukaryota</taxon>
        <taxon>Viridiplantae</taxon>
        <taxon>Streptophyta</taxon>
        <taxon>Embryophyta</taxon>
        <taxon>Tracheophyta</taxon>
        <taxon>Spermatophyta</taxon>
        <taxon>Magnoliopsida</taxon>
        <taxon>eudicotyledons</taxon>
        <taxon>Gunneridae</taxon>
        <taxon>Pentapetalae</taxon>
        <taxon>rosids</taxon>
        <taxon>fabids</taxon>
        <taxon>Malpighiales</taxon>
        <taxon>Rhizophoraceae</taxon>
        <taxon>Rhizophora</taxon>
    </lineage>
</organism>
<dbReference type="EMBL" id="GGEC01005985">
    <property type="protein sequence ID" value="MBW86468.1"/>
    <property type="molecule type" value="Transcribed_RNA"/>
</dbReference>
<keyword evidence="1" id="KW-0472">Membrane</keyword>
<reference evidence="2" key="1">
    <citation type="submission" date="2018-02" db="EMBL/GenBank/DDBJ databases">
        <title>Rhizophora mucronata_Transcriptome.</title>
        <authorList>
            <person name="Meera S.P."/>
            <person name="Sreeshan A."/>
            <person name="Augustine A."/>
        </authorList>
    </citation>
    <scope>NUCLEOTIDE SEQUENCE</scope>
    <source>
        <tissue evidence="2">Leaf</tissue>
    </source>
</reference>
<name>A0A2P2IZ11_RHIMU</name>
<sequence>MLTVLPMKIDGYVDNAAVGIDLFLFFLCSNFSKRKKKGVNSILWPNPNWEIKLKKTSYGELY</sequence>
<keyword evidence="1" id="KW-0812">Transmembrane</keyword>
<evidence type="ECO:0000256" key="1">
    <source>
        <dbReference type="SAM" id="Phobius"/>
    </source>
</evidence>